<feature type="domain" description="Peptidase S9 prolyl oligopeptidase catalytic" evidence="2">
    <location>
        <begin position="175"/>
        <end position="297"/>
    </location>
</feature>
<dbReference type="Proteomes" id="UP001610432">
    <property type="component" value="Unassembled WGS sequence"/>
</dbReference>
<dbReference type="EMBL" id="JBFXLQ010000051">
    <property type="protein sequence ID" value="KAL2863457.1"/>
    <property type="molecule type" value="Genomic_DNA"/>
</dbReference>
<comment type="caution">
    <text evidence="3">The sequence shown here is derived from an EMBL/GenBank/DDBJ whole genome shotgun (WGS) entry which is preliminary data.</text>
</comment>
<dbReference type="InterPro" id="IPR001375">
    <property type="entry name" value="Peptidase_S9_cat"/>
</dbReference>
<name>A0ABR4LJ92_9EURO</name>
<keyword evidence="3" id="KW-0378">Hydrolase</keyword>
<dbReference type="InterPro" id="IPR050955">
    <property type="entry name" value="Plant_Biomass_Hydrol_Est"/>
</dbReference>
<evidence type="ECO:0000259" key="2">
    <source>
        <dbReference type="Pfam" id="PF00326"/>
    </source>
</evidence>
<reference evidence="3 4" key="1">
    <citation type="submission" date="2024-07" db="EMBL/GenBank/DDBJ databases">
        <title>Section-level genome sequencing and comparative genomics of Aspergillus sections Usti and Cavernicolus.</title>
        <authorList>
            <consortium name="Lawrence Berkeley National Laboratory"/>
            <person name="Nybo J.L."/>
            <person name="Vesth T.C."/>
            <person name="Theobald S."/>
            <person name="Frisvad J.C."/>
            <person name="Larsen T.O."/>
            <person name="Kjaerboelling I."/>
            <person name="Rothschild-Mancinelli K."/>
            <person name="Lyhne E.K."/>
            <person name="Kogle M.E."/>
            <person name="Barry K."/>
            <person name="Clum A."/>
            <person name="Na H."/>
            <person name="Ledsgaard L."/>
            <person name="Lin J."/>
            <person name="Lipzen A."/>
            <person name="Kuo A."/>
            <person name="Riley R."/>
            <person name="Mondo S."/>
            <person name="Labutti K."/>
            <person name="Haridas S."/>
            <person name="Pangalinan J."/>
            <person name="Salamov A.A."/>
            <person name="Simmons B.A."/>
            <person name="Magnuson J.K."/>
            <person name="Chen J."/>
            <person name="Drula E."/>
            <person name="Henrissat B."/>
            <person name="Wiebenga A."/>
            <person name="Lubbers R.J."/>
            <person name="Gomes A.C."/>
            <person name="Macurrencykelacurrency M.R."/>
            <person name="Stajich J."/>
            <person name="Grigoriev I.V."/>
            <person name="Mortensen U.H."/>
            <person name="De Vries R.P."/>
            <person name="Baker S.E."/>
            <person name="Andersen M.R."/>
        </authorList>
    </citation>
    <scope>NUCLEOTIDE SEQUENCE [LARGE SCALE GENOMIC DNA]</scope>
    <source>
        <strain evidence="3 4">CBS 449.75</strain>
    </source>
</reference>
<proteinExistence type="predicted"/>
<evidence type="ECO:0000256" key="1">
    <source>
        <dbReference type="ARBA" id="ARBA00022729"/>
    </source>
</evidence>
<keyword evidence="1" id="KW-0732">Signal</keyword>
<protein>
    <submittedName>
        <fullName evidence="3">Alpha/Beta hydrolase protein</fullName>
    </submittedName>
</protein>
<dbReference type="RefSeq" id="XP_070882436.1">
    <property type="nucleotide sequence ID" value="XM_071030102.1"/>
</dbReference>
<dbReference type="Pfam" id="PF00326">
    <property type="entry name" value="Peptidase_S9"/>
    <property type="match status" value="1"/>
</dbReference>
<dbReference type="GO" id="GO:0016787">
    <property type="term" value="F:hydrolase activity"/>
    <property type="evidence" value="ECO:0007669"/>
    <property type="project" value="UniProtKB-KW"/>
</dbReference>
<dbReference type="InterPro" id="IPR029058">
    <property type="entry name" value="AB_hydrolase_fold"/>
</dbReference>
<gene>
    <name evidence="3" type="ORF">BJX67DRAFT_363566</name>
</gene>
<keyword evidence="4" id="KW-1185">Reference proteome</keyword>
<dbReference type="Gene3D" id="3.40.50.1820">
    <property type="entry name" value="alpha/beta hydrolase"/>
    <property type="match status" value="1"/>
</dbReference>
<evidence type="ECO:0000313" key="3">
    <source>
        <dbReference type="EMBL" id="KAL2863457.1"/>
    </source>
</evidence>
<dbReference type="GeneID" id="98145174"/>
<organism evidence="3 4">
    <name type="scientific">Aspergillus lucknowensis</name>
    <dbReference type="NCBI Taxonomy" id="176173"/>
    <lineage>
        <taxon>Eukaryota</taxon>
        <taxon>Fungi</taxon>
        <taxon>Dikarya</taxon>
        <taxon>Ascomycota</taxon>
        <taxon>Pezizomycotina</taxon>
        <taxon>Eurotiomycetes</taxon>
        <taxon>Eurotiomycetidae</taxon>
        <taxon>Eurotiales</taxon>
        <taxon>Aspergillaceae</taxon>
        <taxon>Aspergillus</taxon>
        <taxon>Aspergillus subgen. Nidulantes</taxon>
    </lineage>
</organism>
<accession>A0ABR4LJ92</accession>
<evidence type="ECO:0000313" key="4">
    <source>
        <dbReference type="Proteomes" id="UP001610432"/>
    </source>
</evidence>
<sequence length="640" mass="70675">MEEPLHVAPYQTRPLVFRLIAVHAPNTEFMAEIHYNVAPGGTQRAQYFRMNFVEKSLSQPQRLTYLHPAGIVSYAILRPPPLKAHCVLNQSHNGLPVIIGLHGAGLDADSVQVREMLDAASGICAWTLFPSGVTSWSGDDWHTWALADIKAAIDAVSRWVGAIGWSGPGILTSSWIATGHSNGGQGVWFLVTHQPDSIVAASPVSGYSSIENYVPFNMWHDPEPLISSILHQSRASFKHELLLGNAAGIPILQQHGSDDTNVPAYHSRLMHELLERTGWTSDYVELRGKGHWFNGVMTTAPLLKFYEDSLRSIPAQIPSTYTMTVPSSGDMSSKGGLYVDQLESPDLVGRLRVKRDVRHGIWYLQTQNIHRFHLSDRICELEESITLAIDDANTRFKVDLSRCESTWYIRDTHGGWLSSSRTDWQSLYQRYGRQVGAMDAILRTSGIFTIRICSIGIDGIALQTSRNLLQYFAADSRITHNCSTSDTQDARGSRPIRGNIITLSLGNNIPNSTAPNYPVRVTSTQIILSRTCSLTNPGENAFLDSNEGCHQYAFNHEPGMGALFLRPLEDESLELVVWGADIDGLEQAARLVPTLTGAGQPELIIISDSCRWNGHAGLYAAGHFDKFWQISSGSYISSGI</sequence>
<dbReference type="SUPFAM" id="SSF53474">
    <property type="entry name" value="alpha/beta-Hydrolases"/>
    <property type="match status" value="1"/>
</dbReference>
<dbReference type="PANTHER" id="PTHR43037">
    <property type="entry name" value="UNNAMED PRODUCT-RELATED"/>
    <property type="match status" value="1"/>
</dbReference>
<dbReference type="PANTHER" id="PTHR43037:SF4">
    <property type="entry name" value="PEPTIDASE S9 PROLYL OLIGOPEPTIDASE CATALYTIC DOMAIN-CONTAINING PROTEIN"/>
    <property type="match status" value="1"/>
</dbReference>